<evidence type="ECO:0000313" key="3">
    <source>
        <dbReference type="Proteomes" id="UP000071641"/>
    </source>
</evidence>
<dbReference type="AlphaFoldDB" id="A0A128F422"/>
<name>A0A128F422_9GAMM</name>
<protein>
    <submittedName>
        <fullName evidence="2">Uncharacterized protein</fullName>
    </submittedName>
</protein>
<evidence type="ECO:0000313" key="2">
    <source>
        <dbReference type="EMBL" id="CZF81542.1"/>
    </source>
</evidence>
<keyword evidence="3" id="KW-1185">Reference proteome</keyword>
<dbReference type="STRING" id="1796497.GCE9029_02676"/>
<proteinExistence type="predicted"/>
<reference evidence="3" key="1">
    <citation type="submission" date="2016-02" db="EMBL/GenBank/DDBJ databases">
        <authorList>
            <person name="Rodrigo-Torres Lidia"/>
            <person name="Arahal R.David."/>
        </authorList>
    </citation>
    <scope>NUCLEOTIDE SEQUENCE [LARGE SCALE GENOMIC DNA]</scope>
    <source>
        <strain evidence="3">CECT 9029</strain>
    </source>
</reference>
<dbReference type="EMBL" id="FIZX01000002">
    <property type="protein sequence ID" value="CZF81542.1"/>
    <property type="molecule type" value="Genomic_DNA"/>
</dbReference>
<gene>
    <name evidence="2" type="ORF">GCE9029_02676</name>
</gene>
<accession>A0A128F422</accession>
<keyword evidence="1" id="KW-0812">Transmembrane</keyword>
<evidence type="ECO:0000256" key="1">
    <source>
        <dbReference type="SAM" id="Phobius"/>
    </source>
</evidence>
<sequence>MKTSNGKDPEVYEFGWWPEVIGFLLVNAMFLFLFLGSQGSL</sequence>
<organism evidence="2 3">
    <name type="scientific">Grimontia celer</name>
    <dbReference type="NCBI Taxonomy" id="1796497"/>
    <lineage>
        <taxon>Bacteria</taxon>
        <taxon>Pseudomonadati</taxon>
        <taxon>Pseudomonadota</taxon>
        <taxon>Gammaproteobacteria</taxon>
        <taxon>Vibrionales</taxon>
        <taxon>Vibrionaceae</taxon>
        <taxon>Grimontia</taxon>
    </lineage>
</organism>
<dbReference type="RefSeq" id="WP_269449276.1">
    <property type="nucleotide sequence ID" value="NZ_FIZX01000002.1"/>
</dbReference>
<keyword evidence="1" id="KW-0472">Membrane</keyword>
<dbReference type="Proteomes" id="UP000071641">
    <property type="component" value="Unassembled WGS sequence"/>
</dbReference>
<keyword evidence="1" id="KW-1133">Transmembrane helix</keyword>
<feature type="transmembrane region" description="Helical" evidence="1">
    <location>
        <begin position="20"/>
        <end position="37"/>
    </location>
</feature>